<evidence type="ECO:0000259" key="4">
    <source>
        <dbReference type="Pfam" id="PF22725"/>
    </source>
</evidence>
<sequence>MRFGVLSTAGIGRKAVIPAIQGSEHEVVAVASRDEYRARKFADENGIPESYGSYEALFDASIDAVYNPLPNAHHAEWTRRAADAGLDVLCEKPLAVDADEAEALFDHCDDAGVALMEAFMYRFHPRTVRAREIVEAELSTVRSVSATFTFSLRNRPDDIRLSPELAGGSLMDVGCYAVSAARGFLGEPERVSAHALDTRDCGVDTELAARLEYPGAHAQVRSGFDTTKQERYRVDAENGWLEGETVFGPGADESVSLTYRVDGREVTETFDAVDHYRLQVEAFADAVERGAAPPVTREETVANARVLDAIRESAESDAPARP</sequence>
<dbReference type="Pfam" id="PF01408">
    <property type="entry name" value="GFO_IDH_MocA"/>
    <property type="match status" value="1"/>
</dbReference>
<organism evidence="5 6">
    <name type="scientific">Halobium salinum</name>
    <dbReference type="NCBI Taxonomy" id="1364940"/>
    <lineage>
        <taxon>Archaea</taxon>
        <taxon>Methanobacteriati</taxon>
        <taxon>Methanobacteriota</taxon>
        <taxon>Stenosarchaea group</taxon>
        <taxon>Halobacteria</taxon>
        <taxon>Halobacteriales</taxon>
        <taxon>Haloferacaceae</taxon>
        <taxon>Halobium</taxon>
    </lineage>
</organism>
<proteinExistence type="inferred from homology"/>
<keyword evidence="6" id="KW-1185">Reference proteome</keyword>
<evidence type="ECO:0000259" key="3">
    <source>
        <dbReference type="Pfam" id="PF01408"/>
    </source>
</evidence>
<dbReference type="PANTHER" id="PTHR22604">
    <property type="entry name" value="OXIDOREDUCTASES"/>
    <property type="match status" value="1"/>
</dbReference>
<evidence type="ECO:0000313" key="5">
    <source>
        <dbReference type="EMBL" id="MFC4356561.1"/>
    </source>
</evidence>
<gene>
    <name evidence="5" type="ORF">ACFO0N_01200</name>
</gene>
<accession>A0ABD5P6M3</accession>
<dbReference type="Pfam" id="PF22725">
    <property type="entry name" value="GFO_IDH_MocA_C3"/>
    <property type="match status" value="1"/>
</dbReference>
<reference evidence="5 6" key="1">
    <citation type="journal article" date="2019" name="Int. J. Syst. Evol. Microbiol.">
        <title>The Global Catalogue of Microorganisms (GCM) 10K type strain sequencing project: providing services to taxonomists for standard genome sequencing and annotation.</title>
        <authorList>
            <consortium name="The Broad Institute Genomics Platform"/>
            <consortium name="The Broad Institute Genome Sequencing Center for Infectious Disease"/>
            <person name="Wu L."/>
            <person name="Ma J."/>
        </authorList>
    </citation>
    <scope>NUCLEOTIDE SEQUENCE [LARGE SCALE GENOMIC DNA]</scope>
    <source>
        <strain evidence="5 6">CGMCC 1.12553</strain>
    </source>
</reference>
<evidence type="ECO:0000313" key="6">
    <source>
        <dbReference type="Proteomes" id="UP001595921"/>
    </source>
</evidence>
<dbReference type="SUPFAM" id="SSF55347">
    <property type="entry name" value="Glyceraldehyde-3-phosphate dehydrogenase-like, C-terminal domain"/>
    <property type="match status" value="1"/>
</dbReference>
<dbReference type="RefSeq" id="WP_267624997.1">
    <property type="nucleotide sequence ID" value="NZ_JAODIW010000010.1"/>
</dbReference>
<dbReference type="AlphaFoldDB" id="A0ABD5P6M3"/>
<evidence type="ECO:0000256" key="1">
    <source>
        <dbReference type="ARBA" id="ARBA00010928"/>
    </source>
</evidence>
<dbReference type="Gene3D" id="3.40.50.720">
    <property type="entry name" value="NAD(P)-binding Rossmann-like Domain"/>
    <property type="match status" value="1"/>
</dbReference>
<dbReference type="InterPro" id="IPR000683">
    <property type="entry name" value="Gfo/Idh/MocA-like_OxRdtase_N"/>
</dbReference>
<comment type="caution">
    <text evidence="5">The sequence shown here is derived from an EMBL/GenBank/DDBJ whole genome shotgun (WGS) entry which is preliminary data.</text>
</comment>
<dbReference type="Proteomes" id="UP001595921">
    <property type="component" value="Unassembled WGS sequence"/>
</dbReference>
<keyword evidence="2" id="KW-0560">Oxidoreductase</keyword>
<dbReference type="InterPro" id="IPR055170">
    <property type="entry name" value="GFO_IDH_MocA-like_dom"/>
</dbReference>
<dbReference type="Gene3D" id="3.30.360.10">
    <property type="entry name" value="Dihydrodipicolinate Reductase, domain 2"/>
    <property type="match status" value="1"/>
</dbReference>
<feature type="domain" description="GFO/IDH/MocA-like oxidoreductase" evidence="4">
    <location>
        <begin position="129"/>
        <end position="242"/>
    </location>
</feature>
<name>A0ABD5P6M3_9EURY</name>
<dbReference type="SUPFAM" id="SSF51735">
    <property type="entry name" value="NAD(P)-binding Rossmann-fold domains"/>
    <property type="match status" value="1"/>
</dbReference>
<evidence type="ECO:0000256" key="2">
    <source>
        <dbReference type="ARBA" id="ARBA00023002"/>
    </source>
</evidence>
<protein>
    <submittedName>
        <fullName evidence="5">Gfo/Idh/MocA family protein</fullName>
    </submittedName>
</protein>
<dbReference type="PANTHER" id="PTHR22604:SF105">
    <property type="entry name" value="TRANS-1,2-DIHYDROBENZENE-1,2-DIOL DEHYDROGENASE"/>
    <property type="match status" value="1"/>
</dbReference>
<feature type="domain" description="Gfo/Idh/MocA-like oxidoreductase N-terminal" evidence="3">
    <location>
        <begin position="2"/>
        <end position="118"/>
    </location>
</feature>
<dbReference type="GO" id="GO:0016491">
    <property type="term" value="F:oxidoreductase activity"/>
    <property type="evidence" value="ECO:0007669"/>
    <property type="project" value="UniProtKB-KW"/>
</dbReference>
<dbReference type="InterPro" id="IPR036291">
    <property type="entry name" value="NAD(P)-bd_dom_sf"/>
</dbReference>
<dbReference type="InterPro" id="IPR050984">
    <property type="entry name" value="Gfo/Idh/MocA_domain"/>
</dbReference>
<dbReference type="EMBL" id="JBHSDS010000002">
    <property type="protein sequence ID" value="MFC4356561.1"/>
    <property type="molecule type" value="Genomic_DNA"/>
</dbReference>
<comment type="similarity">
    <text evidence="1">Belongs to the Gfo/Idh/MocA family.</text>
</comment>